<dbReference type="GO" id="GO:0005509">
    <property type="term" value="F:calcium ion binding"/>
    <property type="evidence" value="ECO:0007669"/>
    <property type="project" value="InterPro"/>
</dbReference>
<dbReference type="InterPro" id="IPR013783">
    <property type="entry name" value="Ig-like_fold"/>
</dbReference>
<dbReference type="KEGG" id="sfol:H3H32_16415"/>
<organism evidence="1 2">
    <name type="scientific">Spirosoma foliorum</name>
    <dbReference type="NCBI Taxonomy" id="2710596"/>
    <lineage>
        <taxon>Bacteria</taxon>
        <taxon>Pseudomonadati</taxon>
        <taxon>Bacteroidota</taxon>
        <taxon>Cytophagia</taxon>
        <taxon>Cytophagales</taxon>
        <taxon>Cytophagaceae</taxon>
        <taxon>Spirosoma</taxon>
    </lineage>
</organism>
<gene>
    <name evidence="1" type="ORF">H3H32_16415</name>
</gene>
<dbReference type="InterPro" id="IPR015919">
    <property type="entry name" value="Cadherin-like_sf"/>
</dbReference>
<accession>A0A7G5H5G1</accession>
<reference evidence="1 2" key="1">
    <citation type="submission" date="2020-07" db="EMBL/GenBank/DDBJ databases">
        <title>Spirosoma foliorum sp. nov., isolated from the leaves on the Nejang mountain Korea, Republic of.</title>
        <authorList>
            <person name="Ho H."/>
            <person name="Lee Y.-J."/>
            <person name="Nurcahyanto D.-A."/>
            <person name="Kim S.-G."/>
        </authorList>
    </citation>
    <scope>NUCLEOTIDE SEQUENCE [LARGE SCALE GENOMIC DNA]</scope>
    <source>
        <strain evidence="1 2">PL0136</strain>
    </source>
</reference>
<proteinExistence type="predicted"/>
<dbReference type="RefSeq" id="WP_182463722.1">
    <property type="nucleotide sequence ID" value="NZ_CP059732.1"/>
</dbReference>
<dbReference type="SUPFAM" id="SSF49313">
    <property type="entry name" value="Cadherin-like"/>
    <property type="match status" value="1"/>
</dbReference>
<dbReference type="EMBL" id="CP059732">
    <property type="protein sequence ID" value="QMW06353.1"/>
    <property type="molecule type" value="Genomic_DNA"/>
</dbReference>
<evidence type="ECO:0000313" key="2">
    <source>
        <dbReference type="Proteomes" id="UP000515369"/>
    </source>
</evidence>
<dbReference type="Proteomes" id="UP000515369">
    <property type="component" value="Chromosome"/>
</dbReference>
<keyword evidence="2" id="KW-1185">Reference proteome</keyword>
<protein>
    <submittedName>
        <fullName evidence="1">Uncharacterized protein</fullName>
    </submittedName>
</protein>
<sequence length="605" mass="66001">MADAPLFLRVRDRLRKKFVFTPWPMNALGRPVMAFMANVLFRENPNPEIFDAIPDGAVGQTTFETEGWQGVTNQGNVTADWVEAAGYAMDSSPAPVAPTGLVALSQISVADYNRGQVIKKLLGEMTWAEIAVQLKPYFNSTTPGTGPTVLNPIPDQTVTIAGDSAFAFAANTFSGTDNSYTATKSDGSTLPFSFNSSTRSFIWWGTVPNGTYRIKVTGANGAGSASTEFNVTIDRVQVPYIISILRKYDPVIRTFYYLVKHSFTGNDDTKQPVARGKLANETAWRTGGQLFYPIYENTLFPDDLANGYQYYYYANMYNGTPTTNTVVQFKPYYDAPDSAIIQLEYTLPTTQDYGTEVYHYTPGTKITEAYTGRIAGTEKYLSCYANGTGTIKTVLVATGSTPPYANGEKVMTTADGPYDNASLFTGTKPYGSLYRDVVNGTYTLSFVDDNGNSLAYPITVTDSGPISVLKAPTGSGGGGGDSDLTTAYAFTGTPTGGHRSTDPTVLSMAYDFSGGRLRNIRNTVTKSFSSGYAARYVINNRWYAYNAGNWYRVLPDKSLSSTPTILTASPELGLLVQYYEVELSRAISYWRDNPVTNASQLVRSL</sequence>
<dbReference type="GO" id="GO:0016020">
    <property type="term" value="C:membrane"/>
    <property type="evidence" value="ECO:0007669"/>
    <property type="project" value="InterPro"/>
</dbReference>
<name>A0A7G5H5G1_9BACT</name>
<dbReference type="Gene3D" id="2.60.40.10">
    <property type="entry name" value="Immunoglobulins"/>
    <property type="match status" value="1"/>
</dbReference>
<dbReference type="AlphaFoldDB" id="A0A7G5H5G1"/>
<evidence type="ECO:0000313" key="1">
    <source>
        <dbReference type="EMBL" id="QMW06353.1"/>
    </source>
</evidence>